<feature type="compositionally biased region" description="Basic and acidic residues" evidence="2">
    <location>
        <begin position="502"/>
        <end position="518"/>
    </location>
</feature>
<feature type="compositionally biased region" description="Low complexity" evidence="2">
    <location>
        <begin position="428"/>
        <end position="448"/>
    </location>
</feature>
<evidence type="ECO:0000313" key="4">
    <source>
        <dbReference type="EMBL" id="CAI5783233.1"/>
    </source>
</evidence>
<dbReference type="AlphaFoldDB" id="A0AA35PFA3"/>
<feature type="compositionally biased region" description="Low complexity" evidence="2">
    <location>
        <begin position="561"/>
        <end position="585"/>
    </location>
</feature>
<organism evidence="4 5">
    <name type="scientific">Podarcis lilfordi</name>
    <name type="common">Lilford's wall lizard</name>
    <dbReference type="NCBI Taxonomy" id="74358"/>
    <lineage>
        <taxon>Eukaryota</taxon>
        <taxon>Metazoa</taxon>
        <taxon>Chordata</taxon>
        <taxon>Craniata</taxon>
        <taxon>Vertebrata</taxon>
        <taxon>Euteleostomi</taxon>
        <taxon>Lepidosauria</taxon>
        <taxon>Squamata</taxon>
        <taxon>Bifurcata</taxon>
        <taxon>Unidentata</taxon>
        <taxon>Episquamata</taxon>
        <taxon>Laterata</taxon>
        <taxon>Lacertibaenia</taxon>
        <taxon>Lacertidae</taxon>
        <taxon>Podarcis</taxon>
    </lineage>
</organism>
<dbReference type="PANTHER" id="PTHR12854:SF11">
    <property type="entry name" value="ATAXIN-2"/>
    <property type="match status" value="1"/>
</dbReference>
<feature type="compositionally biased region" description="Low complexity" evidence="2">
    <location>
        <begin position="379"/>
        <end position="393"/>
    </location>
</feature>
<feature type="region of interest" description="Disordered" evidence="2">
    <location>
        <begin position="892"/>
        <end position="916"/>
    </location>
</feature>
<feature type="compositionally biased region" description="Basic and acidic residues" evidence="2">
    <location>
        <begin position="607"/>
        <end position="624"/>
    </location>
</feature>
<dbReference type="InterPro" id="IPR009818">
    <property type="entry name" value="PAM2_motif"/>
</dbReference>
<evidence type="ECO:0000313" key="5">
    <source>
        <dbReference type="Proteomes" id="UP001178461"/>
    </source>
</evidence>
<feature type="compositionally biased region" description="Polar residues" evidence="2">
    <location>
        <begin position="406"/>
        <end position="427"/>
    </location>
</feature>
<proteinExistence type="inferred from homology"/>
<accession>A0AA35PFA3</accession>
<evidence type="ECO:0000259" key="3">
    <source>
        <dbReference type="PROSITE" id="PS52002"/>
    </source>
</evidence>
<dbReference type="InterPro" id="IPR009604">
    <property type="entry name" value="LsmAD_domain"/>
</dbReference>
<feature type="compositionally biased region" description="Low complexity" evidence="2">
    <location>
        <begin position="302"/>
        <end position="322"/>
    </location>
</feature>
<feature type="region of interest" description="Disordered" evidence="2">
    <location>
        <begin position="829"/>
        <end position="874"/>
    </location>
</feature>
<dbReference type="PROSITE" id="PS52002">
    <property type="entry name" value="SM"/>
    <property type="match status" value="1"/>
</dbReference>
<feature type="compositionally biased region" description="Basic and acidic residues" evidence="2">
    <location>
        <begin position="261"/>
        <end position="275"/>
    </location>
</feature>
<dbReference type="InterPro" id="IPR025852">
    <property type="entry name" value="SM_dom_ATX"/>
</dbReference>
<dbReference type="GO" id="GO:0010494">
    <property type="term" value="C:cytoplasmic stress granule"/>
    <property type="evidence" value="ECO:0007669"/>
    <property type="project" value="TreeGrafter"/>
</dbReference>
<dbReference type="Pfam" id="PF06741">
    <property type="entry name" value="LsmAD"/>
    <property type="match status" value="1"/>
</dbReference>
<dbReference type="InterPro" id="IPR047575">
    <property type="entry name" value="Sm"/>
</dbReference>
<feature type="compositionally biased region" description="Polar residues" evidence="2">
    <location>
        <begin position="594"/>
        <end position="603"/>
    </location>
</feature>
<sequence length="1010" mass="108638">METASNLEALPSLHMCMCRPTKGSCLCDISHLVGSEACHVSFPGIYANMRMVHILTSVVGSKCEVQVKNGNIYEGVFKTYSSKCDLVLDAAHRKTAESSPGPKREDIIESILFKSSDFVMVQFKDMDSSYARKDAFTDSAISAKVNGEHKEKDLEPWDGGEGTTTDELEALETDVSNGWDPNDMFRYNEENYGVVSTYDSSLSSYTVPLERDNSEEFLKREARATQLAEEIESSAQYKARAALENDDRSEEEKYTAVQRSASEREGHGVTPRENKYIPPGQRNRDVLSWGTGRQNSPRMGQSSSGPPISRSGSHSSDYSSNSGADQRVVNGGPPRMSPKAQRHPRGHRVSTGRGTISSGLEFVSHPVPGEATTPSSARGSPSGGTWSSVVSGVPRLSPKAHRPRSPRQSSVGSVPSGPALSSPQAGSTPAEPVAAPVLAASPTPASPASIRAGTPSAEAKDSRLQDQRQSSSPASTKEPLKPSEMSPSFSKPENKGVSPAVLEHRKQIDDLKKFKNDFRLQPSSAPETAEQLLTKNRDGEKSREVPKEKGDASCKDSVTETGSNATSTSGSSKSNSPSISPPGGSLEQKRGPEVTSQGVQTSGPGAKQEKEEKEDKRDTTEQVRKSTLNPNAKEFNPRSFAQPKPSTTPTSPRPQAQPSPSMVGHQQPTPVYTQSVCFAPNMMYPVPVSPGVQPLYPIPMTPMPVNQAKTYRAVSNMPQQRQDQHHQNTMMHPASAAGAPIVATPPAYSTQYVAYSPQQFSNQPLVQHVPHYQSQHPHVYSPVIQGNARMMAPPAHPQPGLVSSTATQYGAHEQTHTMYVSTGSLAQQYAHPSATLHPHPPHPQPSATPTGQQQSQHGGNHPAPSPVQHHQHQAAQALHLTNAQQQSAIYHTGLAPTPPSMTPGSSTQSPQSSFPAAQQTVFAIHPSHVQPAYTNQPHMAHVPQAHVQSGMAPSHPTAHAPMMLMTTQPPPGGAQAAIAQSALQHIPVSTATHFPYMTHPSVQTHHQQQL</sequence>
<comment type="similarity">
    <text evidence="1">Belongs to the ataxin-2 family.</text>
</comment>
<reference evidence="4" key="1">
    <citation type="submission" date="2022-12" db="EMBL/GenBank/DDBJ databases">
        <authorList>
            <person name="Alioto T."/>
            <person name="Alioto T."/>
            <person name="Gomez Garrido J."/>
        </authorList>
    </citation>
    <scope>NUCLEOTIDE SEQUENCE</scope>
</reference>
<dbReference type="Pfam" id="PF14438">
    <property type="entry name" value="SM-ATX"/>
    <property type="match status" value="1"/>
</dbReference>
<feature type="compositionally biased region" description="Polar residues" evidence="2">
    <location>
        <begin position="291"/>
        <end position="301"/>
    </location>
</feature>
<keyword evidence="5" id="KW-1185">Reference proteome</keyword>
<gene>
    <name evidence="4" type="ORF">PODLI_1B024640</name>
</gene>
<name>A0AA35PFA3_9SAUR</name>
<feature type="region of interest" description="Disordered" evidence="2">
    <location>
        <begin position="236"/>
        <end position="668"/>
    </location>
</feature>
<dbReference type="EMBL" id="OX395133">
    <property type="protein sequence ID" value="CAI5783233.1"/>
    <property type="molecule type" value="Genomic_DNA"/>
</dbReference>
<feature type="compositionally biased region" description="Basic and acidic residues" evidence="2">
    <location>
        <begin position="535"/>
        <end position="558"/>
    </location>
</feature>
<feature type="compositionally biased region" description="Basic residues" evidence="2">
    <location>
        <begin position="340"/>
        <end position="350"/>
    </location>
</feature>
<protein>
    <recommendedName>
        <fullName evidence="3">Sm domain-containing protein</fullName>
    </recommendedName>
</protein>
<dbReference type="Proteomes" id="UP001178461">
    <property type="component" value="Chromosome 8"/>
</dbReference>
<dbReference type="PANTHER" id="PTHR12854">
    <property type="entry name" value="ATAXIN 2-RELATED"/>
    <property type="match status" value="1"/>
</dbReference>
<dbReference type="InterPro" id="IPR045117">
    <property type="entry name" value="ATXN2-like"/>
</dbReference>
<dbReference type="SMART" id="SM01272">
    <property type="entry name" value="LsmAD"/>
    <property type="match status" value="1"/>
</dbReference>
<dbReference type="GO" id="GO:0034063">
    <property type="term" value="P:stress granule assembly"/>
    <property type="evidence" value="ECO:0007669"/>
    <property type="project" value="TreeGrafter"/>
</dbReference>
<evidence type="ECO:0000256" key="2">
    <source>
        <dbReference type="SAM" id="MobiDB-lite"/>
    </source>
</evidence>
<dbReference type="Pfam" id="PF07145">
    <property type="entry name" value="PAM2"/>
    <property type="match status" value="1"/>
</dbReference>
<evidence type="ECO:0000256" key="1">
    <source>
        <dbReference type="ARBA" id="ARBA00007503"/>
    </source>
</evidence>
<feature type="compositionally biased region" description="Polar residues" evidence="2">
    <location>
        <begin position="521"/>
        <end position="534"/>
    </location>
</feature>
<feature type="domain" description="Sm" evidence="3">
    <location>
        <begin position="50"/>
        <end position="127"/>
    </location>
</feature>
<feature type="compositionally biased region" description="Low complexity" evidence="2">
    <location>
        <begin position="902"/>
        <end position="916"/>
    </location>
</feature>
<feature type="compositionally biased region" description="Polar residues" evidence="2">
    <location>
        <begin position="847"/>
        <end position="858"/>
    </location>
</feature>
<feature type="compositionally biased region" description="Basic and acidic residues" evidence="2">
    <location>
        <begin position="241"/>
        <end position="254"/>
    </location>
</feature>
<dbReference type="GO" id="GO:0003729">
    <property type="term" value="F:mRNA binding"/>
    <property type="evidence" value="ECO:0007669"/>
    <property type="project" value="TreeGrafter"/>
</dbReference>